<dbReference type="EMBL" id="CAJOBP010086149">
    <property type="protein sequence ID" value="CAF4931370.1"/>
    <property type="molecule type" value="Genomic_DNA"/>
</dbReference>
<evidence type="ECO:0000313" key="2">
    <source>
        <dbReference type="Proteomes" id="UP000663873"/>
    </source>
</evidence>
<organism evidence="1 2">
    <name type="scientific">Rotaria socialis</name>
    <dbReference type="NCBI Taxonomy" id="392032"/>
    <lineage>
        <taxon>Eukaryota</taxon>
        <taxon>Metazoa</taxon>
        <taxon>Spiralia</taxon>
        <taxon>Gnathifera</taxon>
        <taxon>Rotifera</taxon>
        <taxon>Eurotatoria</taxon>
        <taxon>Bdelloidea</taxon>
        <taxon>Philodinida</taxon>
        <taxon>Philodinidae</taxon>
        <taxon>Rotaria</taxon>
    </lineage>
</organism>
<dbReference type="AlphaFoldDB" id="A0A821X147"/>
<accession>A0A821X147</accession>
<reference evidence="1" key="1">
    <citation type="submission" date="2021-02" db="EMBL/GenBank/DDBJ databases">
        <authorList>
            <person name="Nowell W R."/>
        </authorList>
    </citation>
    <scope>NUCLEOTIDE SEQUENCE</scope>
</reference>
<proteinExistence type="predicted"/>
<evidence type="ECO:0000313" key="1">
    <source>
        <dbReference type="EMBL" id="CAF4931370.1"/>
    </source>
</evidence>
<keyword evidence="2" id="KW-1185">Reference proteome</keyword>
<dbReference type="Proteomes" id="UP000663873">
    <property type="component" value="Unassembled WGS sequence"/>
</dbReference>
<sequence length="18" mass="2192">MFQRIIHCPISFFDLNPI</sequence>
<protein>
    <submittedName>
        <fullName evidence="1">Uncharacterized protein</fullName>
    </submittedName>
</protein>
<gene>
    <name evidence="1" type="ORF">UJA718_LOCUS46885</name>
</gene>
<name>A0A821X147_9BILA</name>
<feature type="non-terminal residue" evidence="1">
    <location>
        <position position="18"/>
    </location>
</feature>
<comment type="caution">
    <text evidence="1">The sequence shown here is derived from an EMBL/GenBank/DDBJ whole genome shotgun (WGS) entry which is preliminary data.</text>
</comment>